<gene>
    <name evidence="2" type="ORF">THAOC_31463</name>
</gene>
<feature type="compositionally biased region" description="Low complexity" evidence="1">
    <location>
        <begin position="18"/>
        <end position="42"/>
    </location>
</feature>
<sequence length="235" mass="25529">MASTEDHTPLKRQRLETETAPDAASGATALAALAAVAESSAEQADDTADEEAAAAAALGTLRKGQKQNDIDDWREHGGESETLPSVATAIEPPQRVSGVVPPASAPHHERAHGAPRPAQAPDEVDREGGEDQRVGLAVAGGRETLSAQPRVRDRAARSHEQGRVDEVINHMFSNIRHRNKFDQNEVKELMRRGMARIQEKSQQERNITEQKIIQLNGLVTGYKSTMPEETTQNTL</sequence>
<accession>K0RBJ1</accession>
<keyword evidence="3" id="KW-1185">Reference proteome</keyword>
<name>K0RBJ1_THAOC</name>
<evidence type="ECO:0000313" key="3">
    <source>
        <dbReference type="Proteomes" id="UP000266841"/>
    </source>
</evidence>
<dbReference type="Proteomes" id="UP000266841">
    <property type="component" value="Unassembled WGS sequence"/>
</dbReference>
<protein>
    <submittedName>
        <fullName evidence="2">Uncharacterized protein</fullName>
    </submittedName>
</protein>
<dbReference type="EMBL" id="AGNL01044573">
    <property type="protein sequence ID" value="EJK49639.1"/>
    <property type="molecule type" value="Genomic_DNA"/>
</dbReference>
<proteinExistence type="predicted"/>
<reference evidence="2 3" key="1">
    <citation type="journal article" date="2012" name="Genome Biol.">
        <title>Genome and low-iron response of an oceanic diatom adapted to chronic iron limitation.</title>
        <authorList>
            <person name="Lommer M."/>
            <person name="Specht M."/>
            <person name="Roy A.S."/>
            <person name="Kraemer L."/>
            <person name="Andreson R."/>
            <person name="Gutowska M.A."/>
            <person name="Wolf J."/>
            <person name="Bergner S.V."/>
            <person name="Schilhabel M.B."/>
            <person name="Klostermeier U.C."/>
            <person name="Beiko R.G."/>
            <person name="Rosenstiel P."/>
            <person name="Hippler M."/>
            <person name="Laroche J."/>
        </authorList>
    </citation>
    <scope>NUCLEOTIDE SEQUENCE [LARGE SCALE GENOMIC DNA]</scope>
    <source>
        <strain evidence="2 3">CCMP1005</strain>
    </source>
</reference>
<evidence type="ECO:0000313" key="2">
    <source>
        <dbReference type="EMBL" id="EJK49639.1"/>
    </source>
</evidence>
<evidence type="ECO:0000256" key="1">
    <source>
        <dbReference type="SAM" id="MobiDB-lite"/>
    </source>
</evidence>
<organism evidence="2 3">
    <name type="scientific">Thalassiosira oceanica</name>
    <name type="common">Marine diatom</name>
    <dbReference type="NCBI Taxonomy" id="159749"/>
    <lineage>
        <taxon>Eukaryota</taxon>
        <taxon>Sar</taxon>
        <taxon>Stramenopiles</taxon>
        <taxon>Ochrophyta</taxon>
        <taxon>Bacillariophyta</taxon>
        <taxon>Coscinodiscophyceae</taxon>
        <taxon>Thalassiosirophycidae</taxon>
        <taxon>Thalassiosirales</taxon>
        <taxon>Thalassiosiraceae</taxon>
        <taxon>Thalassiosira</taxon>
    </lineage>
</organism>
<feature type="non-terminal residue" evidence="2">
    <location>
        <position position="235"/>
    </location>
</feature>
<feature type="region of interest" description="Disordered" evidence="1">
    <location>
        <begin position="1"/>
        <end position="160"/>
    </location>
</feature>
<feature type="compositionally biased region" description="Acidic residues" evidence="1">
    <location>
        <begin position="43"/>
        <end position="52"/>
    </location>
</feature>
<dbReference type="AlphaFoldDB" id="K0RBJ1"/>
<feature type="compositionally biased region" description="Basic and acidic residues" evidence="1">
    <location>
        <begin position="150"/>
        <end position="160"/>
    </location>
</feature>
<comment type="caution">
    <text evidence="2">The sequence shown here is derived from an EMBL/GenBank/DDBJ whole genome shotgun (WGS) entry which is preliminary data.</text>
</comment>
<feature type="compositionally biased region" description="Basic and acidic residues" evidence="1">
    <location>
        <begin position="66"/>
        <end position="79"/>
    </location>
</feature>
<feature type="compositionally biased region" description="Basic and acidic residues" evidence="1">
    <location>
        <begin position="1"/>
        <end position="17"/>
    </location>
</feature>